<dbReference type="RefSeq" id="WP_145363951.1">
    <property type="nucleotide sequence ID" value="NZ_CP036268.1"/>
</dbReference>
<dbReference type="CDD" id="cd16025">
    <property type="entry name" value="PAS_like"/>
    <property type="match status" value="1"/>
</dbReference>
<evidence type="ECO:0000256" key="3">
    <source>
        <dbReference type="ARBA" id="ARBA00022801"/>
    </source>
</evidence>
<comment type="similarity">
    <text evidence="1">Belongs to the sulfatase family.</text>
</comment>
<dbReference type="OrthoDB" id="9783154at2"/>
<dbReference type="InterPro" id="IPR017850">
    <property type="entry name" value="Alkaline_phosphatase_core_sf"/>
</dbReference>
<dbReference type="PANTHER" id="PTHR42693">
    <property type="entry name" value="ARYLSULFATASE FAMILY MEMBER"/>
    <property type="match status" value="1"/>
</dbReference>
<evidence type="ECO:0000313" key="6">
    <source>
        <dbReference type="EMBL" id="QDT37867.1"/>
    </source>
</evidence>
<dbReference type="KEGG" id="svp:Pan189_22500"/>
<proteinExistence type="inferred from homology"/>
<evidence type="ECO:0000256" key="1">
    <source>
        <dbReference type="ARBA" id="ARBA00008779"/>
    </source>
</evidence>
<keyword evidence="7" id="KW-1185">Reference proteome</keyword>
<dbReference type="Pfam" id="PF00884">
    <property type="entry name" value="Sulfatase"/>
    <property type="match status" value="1"/>
</dbReference>
<protein>
    <submittedName>
        <fullName evidence="6">Arylsulfatase</fullName>
        <ecNumber evidence="6">3.1.6.1</ecNumber>
    </submittedName>
</protein>
<dbReference type="GO" id="GO:0046872">
    <property type="term" value="F:metal ion binding"/>
    <property type="evidence" value="ECO:0007669"/>
    <property type="project" value="UniProtKB-KW"/>
</dbReference>
<dbReference type="AlphaFoldDB" id="A0A517R1V3"/>
<dbReference type="Proteomes" id="UP000317318">
    <property type="component" value="Chromosome"/>
</dbReference>
<dbReference type="InterPro" id="IPR024607">
    <property type="entry name" value="Sulfatase_CS"/>
</dbReference>
<dbReference type="EMBL" id="CP036268">
    <property type="protein sequence ID" value="QDT37867.1"/>
    <property type="molecule type" value="Genomic_DNA"/>
</dbReference>
<dbReference type="InterPro" id="IPR000917">
    <property type="entry name" value="Sulfatase_N"/>
</dbReference>
<dbReference type="GO" id="GO:0004065">
    <property type="term" value="F:arylsulfatase activity"/>
    <property type="evidence" value="ECO:0007669"/>
    <property type="project" value="UniProtKB-EC"/>
</dbReference>
<accession>A0A517R1V3</accession>
<dbReference type="FunFam" id="3.40.720.10:FF:000047">
    <property type="entry name" value="Arylsulfatase"/>
    <property type="match status" value="1"/>
</dbReference>
<keyword evidence="2" id="KW-0479">Metal-binding</keyword>
<dbReference type="PROSITE" id="PS00149">
    <property type="entry name" value="SULFATASE_2"/>
    <property type="match status" value="1"/>
</dbReference>
<dbReference type="SUPFAM" id="SSF53649">
    <property type="entry name" value="Alkaline phosphatase-like"/>
    <property type="match status" value="1"/>
</dbReference>
<feature type="domain" description="Sulfatase N-terminal" evidence="5">
    <location>
        <begin position="28"/>
        <end position="414"/>
    </location>
</feature>
<evidence type="ECO:0000256" key="2">
    <source>
        <dbReference type="ARBA" id="ARBA00022723"/>
    </source>
</evidence>
<dbReference type="PANTHER" id="PTHR42693:SF53">
    <property type="entry name" value="ENDO-4-O-SULFATASE"/>
    <property type="match status" value="1"/>
</dbReference>
<keyword evidence="3 6" id="KW-0378">Hydrolase</keyword>
<keyword evidence="4" id="KW-0106">Calcium</keyword>
<evidence type="ECO:0000313" key="7">
    <source>
        <dbReference type="Proteomes" id="UP000317318"/>
    </source>
</evidence>
<dbReference type="EC" id="3.1.6.1" evidence="6"/>
<reference evidence="6 7" key="1">
    <citation type="submission" date="2019-02" db="EMBL/GenBank/DDBJ databases">
        <title>Deep-cultivation of Planctomycetes and their phenomic and genomic characterization uncovers novel biology.</title>
        <authorList>
            <person name="Wiegand S."/>
            <person name="Jogler M."/>
            <person name="Boedeker C."/>
            <person name="Pinto D."/>
            <person name="Vollmers J."/>
            <person name="Rivas-Marin E."/>
            <person name="Kohn T."/>
            <person name="Peeters S.H."/>
            <person name="Heuer A."/>
            <person name="Rast P."/>
            <person name="Oberbeckmann S."/>
            <person name="Bunk B."/>
            <person name="Jeske O."/>
            <person name="Meyerdierks A."/>
            <person name="Storesund J.E."/>
            <person name="Kallscheuer N."/>
            <person name="Luecker S."/>
            <person name="Lage O.M."/>
            <person name="Pohl T."/>
            <person name="Merkel B.J."/>
            <person name="Hornburger P."/>
            <person name="Mueller R.-W."/>
            <person name="Bruemmer F."/>
            <person name="Labrenz M."/>
            <person name="Spormann A.M."/>
            <person name="Op den Camp H."/>
            <person name="Overmann J."/>
            <person name="Amann R."/>
            <person name="Jetten M.S.M."/>
            <person name="Mascher T."/>
            <person name="Medema M.H."/>
            <person name="Devos D.P."/>
            <person name="Kaster A.-K."/>
            <person name="Ovreas L."/>
            <person name="Rohde M."/>
            <person name="Galperin M.Y."/>
            <person name="Jogler C."/>
        </authorList>
    </citation>
    <scope>NUCLEOTIDE SEQUENCE [LARGE SCALE GENOMIC DNA]</scope>
    <source>
        <strain evidence="6 7">Pan189</strain>
    </source>
</reference>
<evidence type="ECO:0000259" key="5">
    <source>
        <dbReference type="Pfam" id="PF00884"/>
    </source>
</evidence>
<dbReference type="Gene3D" id="3.30.1120.10">
    <property type="match status" value="1"/>
</dbReference>
<dbReference type="Gene3D" id="3.40.720.10">
    <property type="entry name" value="Alkaline Phosphatase, subunit A"/>
    <property type="match status" value="1"/>
</dbReference>
<sequence>MSLRVLLAVNVGFLLLNSRAGIAGDSRPDIVLIMMDDMGFSDIGCYGSEIRTPHIDSLAAGGVRFTQFYNAGRCCPTRAALLTGLYPHQAGIGYMEPTNKYNGPLVGRQGLEEYSGYLLPRTATIAECLKKAGYQTAMAGKWHVGHRDGQRPTDRGFDEFFGIWGGACRFFNPKRHQIKLQDEPFWPRPDDFYTTDYFAKYAAKFVGEAKADQPFFLYLAYTAPHWPLHAWPEDIAKYRGKYRDGWDVLRESRMHRQRELGLFADDVTLSPRHEDSYDWSEADQDEMDLRMSAYAAMIDRADQGLGRVLKALEERGTRKNTLILFLSDNGGCAEPVGAEKKGVAGRRGSYVGYLLPWANASNTPFRLFKHWVHEGGIATPLIANWPERIPHGYINHDQIGHVQDLLPTILDAANAEALSRRDGVDVLPPEGQSLLPAMNSAGTSTNRRLFWEHEGNRAVRDGRWKLVSYYNEVHEEGSVVGTGPRTGAWELYDLRTDRTELNDIAAQQPELVAELSKAYTTWADRCGVEDWEKLLAIGGYDQFEKDVPK</sequence>
<organism evidence="6 7">
    <name type="scientific">Stratiformator vulcanicus</name>
    <dbReference type="NCBI Taxonomy" id="2527980"/>
    <lineage>
        <taxon>Bacteria</taxon>
        <taxon>Pseudomonadati</taxon>
        <taxon>Planctomycetota</taxon>
        <taxon>Planctomycetia</taxon>
        <taxon>Planctomycetales</taxon>
        <taxon>Planctomycetaceae</taxon>
        <taxon>Stratiformator</taxon>
    </lineage>
</organism>
<evidence type="ECO:0000256" key="4">
    <source>
        <dbReference type="ARBA" id="ARBA00022837"/>
    </source>
</evidence>
<name>A0A517R1V3_9PLAN</name>
<dbReference type="InterPro" id="IPR050738">
    <property type="entry name" value="Sulfatase"/>
</dbReference>
<gene>
    <name evidence="6" type="primary">atsA_25</name>
    <name evidence="6" type="ORF">Pan189_22500</name>
</gene>